<feature type="chain" id="PRO_5014917292" description="SbsA Ig-like domain-containing protein" evidence="1">
    <location>
        <begin position="25"/>
        <end position="284"/>
    </location>
</feature>
<keyword evidence="1" id="KW-0732">Signal</keyword>
<evidence type="ECO:0000256" key="1">
    <source>
        <dbReference type="SAM" id="SignalP"/>
    </source>
</evidence>
<feature type="signal peptide" evidence="1">
    <location>
        <begin position="1"/>
        <end position="24"/>
    </location>
</feature>
<evidence type="ECO:0000313" key="3">
    <source>
        <dbReference type="Proteomes" id="UP000233618"/>
    </source>
</evidence>
<proteinExistence type="predicted"/>
<keyword evidence="3" id="KW-1185">Reference proteome</keyword>
<sequence length="284" mass="30559">MKTMKIFKILSLIVALGFFFSACEDTNENLVATRGIAVVPTITSLTPESPLFTDLTEASFITFTASLAEGDMADAAEIQVVYEGKVGVVKAIESFPIDTKITAPEILSSLEITEADVKLGTSFFLYVITTSEGISSRSQAAVEIKMPCEFDSELSFGSYAAVSGDWGVDSNVKILTDENDPYTLYVSGLAEADACTGNGNTVTVYIDPVTFQLTGDTERTIVAADCGGWGAGYEDYTNYSYTVSSGFFNSCDGTYNIAFKLEYLPVGGTEYTSWGDNGFTFTRN</sequence>
<organism evidence="2 3">
    <name type="scientific">Labilibaculum manganireducens</name>
    <dbReference type="NCBI Taxonomy" id="1940525"/>
    <lineage>
        <taxon>Bacteria</taxon>
        <taxon>Pseudomonadati</taxon>
        <taxon>Bacteroidota</taxon>
        <taxon>Bacteroidia</taxon>
        <taxon>Marinilabiliales</taxon>
        <taxon>Marinifilaceae</taxon>
        <taxon>Labilibaculum</taxon>
    </lineage>
</organism>
<name>A0A2N3IFU8_9BACT</name>
<gene>
    <name evidence="2" type="ORF">BZG01_02535</name>
</gene>
<dbReference type="Proteomes" id="UP000233618">
    <property type="component" value="Unassembled WGS sequence"/>
</dbReference>
<reference evidence="2 3" key="1">
    <citation type="journal article" date="2017" name="Front. Microbiol.">
        <title>Labilibaculum manganireducens gen. nov., sp. nov. and Labilibaculum filiforme sp. nov., Novel Bacteroidetes Isolated from Subsurface Sediments of the Baltic Sea.</title>
        <authorList>
            <person name="Vandieken V."/>
            <person name="Marshall I.P."/>
            <person name="Niemann H."/>
            <person name="Engelen B."/>
            <person name="Cypionka H."/>
        </authorList>
    </citation>
    <scope>NUCLEOTIDE SEQUENCE [LARGE SCALE GENOMIC DNA]</scope>
    <source>
        <strain evidence="2 3">59.10-2M</strain>
    </source>
</reference>
<dbReference type="EMBL" id="MVDE01000002">
    <property type="protein sequence ID" value="PKQ69202.1"/>
    <property type="molecule type" value="Genomic_DNA"/>
</dbReference>
<accession>A0A2N3IFU8</accession>
<protein>
    <recommendedName>
        <fullName evidence="4">SbsA Ig-like domain-containing protein</fullName>
    </recommendedName>
</protein>
<comment type="caution">
    <text evidence="2">The sequence shown here is derived from an EMBL/GenBank/DDBJ whole genome shotgun (WGS) entry which is preliminary data.</text>
</comment>
<dbReference type="PROSITE" id="PS51257">
    <property type="entry name" value="PROKAR_LIPOPROTEIN"/>
    <property type="match status" value="1"/>
</dbReference>
<dbReference type="AlphaFoldDB" id="A0A2N3IFU8"/>
<evidence type="ECO:0008006" key="4">
    <source>
        <dbReference type="Google" id="ProtNLM"/>
    </source>
</evidence>
<evidence type="ECO:0000313" key="2">
    <source>
        <dbReference type="EMBL" id="PKQ69202.1"/>
    </source>
</evidence>